<name>A0A484I7A7_9ARCH</name>
<dbReference type="NCBIfam" id="TIGR01090">
    <property type="entry name" value="apt"/>
    <property type="match status" value="1"/>
</dbReference>
<dbReference type="GO" id="GO:0044209">
    <property type="term" value="P:AMP salvage"/>
    <property type="evidence" value="ECO:0007669"/>
    <property type="project" value="UniProtKB-UniRule"/>
</dbReference>
<evidence type="ECO:0000313" key="14">
    <source>
        <dbReference type="Proteomes" id="UP000294299"/>
    </source>
</evidence>
<dbReference type="GO" id="GO:0003999">
    <property type="term" value="F:adenine phosphoribosyltransferase activity"/>
    <property type="evidence" value="ECO:0007669"/>
    <property type="project" value="UniProtKB-UniRule"/>
</dbReference>
<comment type="catalytic activity">
    <reaction evidence="1 11">
        <text>AMP + diphosphate = 5-phospho-alpha-D-ribose 1-diphosphate + adenine</text>
        <dbReference type="Rhea" id="RHEA:16609"/>
        <dbReference type="ChEBI" id="CHEBI:16708"/>
        <dbReference type="ChEBI" id="CHEBI:33019"/>
        <dbReference type="ChEBI" id="CHEBI:58017"/>
        <dbReference type="ChEBI" id="CHEBI:456215"/>
        <dbReference type="EC" id="2.4.2.7"/>
    </reaction>
</comment>
<evidence type="ECO:0000256" key="7">
    <source>
        <dbReference type="ARBA" id="ARBA00022490"/>
    </source>
</evidence>
<dbReference type="NCBIfam" id="NF002636">
    <property type="entry name" value="PRK02304.1-5"/>
    <property type="match status" value="1"/>
</dbReference>
<dbReference type="InterPro" id="IPR000836">
    <property type="entry name" value="PRTase_dom"/>
</dbReference>
<dbReference type="OrthoDB" id="8323at2157"/>
<keyword evidence="8 11" id="KW-0328">Glycosyltransferase</keyword>
<dbReference type="GO" id="GO:0005737">
    <property type="term" value="C:cytoplasm"/>
    <property type="evidence" value="ECO:0007669"/>
    <property type="project" value="UniProtKB-SubCell"/>
</dbReference>
<evidence type="ECO:0000256" key="5">
    <source>
        <dbReference type="ARBA" id="ARBA00008391"/>
    </source>
</evidence>
<dbReference type="InterPro" id="IPR029057">
    <property type="entry name" value="PRTase-like"/>
</dbReference>
<evidence type="ECO:0000256" key="4">
    <source>
        <dbReference type="ARBA" id="ARBA00004659"/>
    </source>
</evidence>
<dbReference type="Pfam" id="PF00156">
    <property type="entry name" value="Pribosyltran"/>
    <property type="match status" value="1"/>
</dbReference>
<dbReference type="HAMAP" id="MF_00004">
    <property type="entry name" value="Aden_phosphoribosyltr"/>
    <property type="match status" value="1"/>
</dbReference>
<dbReference type="Proteomes" id="UP000294299">
    <property type="component" value="Chromosome NFRAN"/>
</dbReference>
<protein>
    <recommendedName>
        <fullName evidence="6 11">Adenine phosphoribosyltransferase</fullName>
        <shortName evidence="11">APRT</shortName>
        <ecNumber evidence="6 11">2.4.2.7</ecNumber>
    </recommendedName>
</protein>
<dbReference type="Gene3D" id="3.40.50.2020">
    <property type="match status" value="1"/>
</dbReference>
<dbReference type="FunFam" id="3.40.50.2020:FF:000021">
    <property type="entry name" value="Adenine phosphoribosyltransferase"/>
    <property type="match status" value="1"/>
</dbReference>
<evidence type="ECO:0000256" key="10">
    <source>
        <dbReference type="ARBA" id="ARBA00022726"/>
    </source>
</evidence>
<evidence type="ECO:0000256" key="9">
    <source>
        <dbReference type="ARBA" id="ARBA00022679"/>
    </source>
</evidence>
<dbReference type="GO" id="GO:0006168">
    <property type="term" value="P:adenine salvage"/>
    <property type="evidence" value="ECO:0007669"/>
    <property type="project" value="InterPro"/>
</dbReference>
<dbReference type="AlphaFoldDB" id="A0A484I7A7"/>
<keyword evidence="7 11" id="KW-0963">Cytoplasm</keyword>
<dbReference type="SUPFAM" id="SSF53271">
    <property type="entry name" value="PRTase-like"/>
    <property type="match status" value="1"/>
</dbReference>
<reference evidence="13 14" key="1">
    <citation type="submission" date="2019-02" db="EMBL/GenBank/DDBJ databases">
        <authorList>
            <person name="Lehtovirta-Morley E L."/>
        </authorList>
    </citation>
    <scope>NUCLEOTIDE SEQUENCE [LARGE SCALE GENOMIC DNA]</scope>
    <source>
        <strain evidence="13">NFRAN1</strain>
    </source>
</reference>
<feature type="domain" description="Phosphoribosyltransferase" evidence="12">
    <location>
        <begin position="41"/>
        <end position="153"/>
    </location>
</feature>
<keyword evidence="10 11" id="KW-0660">Purine salvage</keyword>
<proteinExistence type="inferred from homology"/>
<dbReference type="EC" id="2.4.2.7" evidence="6 11"/>
<keyword evidence="9 11" id="KW-0808">Transferase</keyword>
<evidence type="ECO:0000256" key="6">
    <source>
        <dbReference type="ARBA" id="ARBA00011893"/>
    </source>
</evidence>
<dbReference type="NCBIfam" id="NF002634">
    <property type="entry name" value="PRK02304.1-3"/>
    <property type="match status" value="1"/>
</dbReference>
<keyword evidence="14" id="KW-1185">Reference proteome</keyword>
<comment type="pathway">
    <text evidence="4 11">Purine metabolism; AMP biosynthesis via salvage pathway; AMP from adenine: step 1/1.</text>
</comment>
<evidence type="ECO:0000256" key="2">
    <source>
        <dbReference type="ARBA" id="ARBA00003968"/>
    </source>
</evidence>
<dbReference type="GO" id="GO:0016208">
    <property type="term" value="F:AMP binding"/>
    <property type="evidence" value="ECO:0007669"/>
    <property type="project" value="TreeGrafter"/>
</dbReference>
<evidence type="ECO:0000313" key="13">
    <source>
        <dbReference type="EMBL" id="VFJ13051.1"/>
    </source>
</evidence>
<dbReference type="GO" id="GO:0006166">
    <property type="term" value="P:purine ribonucleoside salvage"/>
    <property type="evidence" value="ECO:0007669"/>
    <property type="project" value="UniProtKB-UniRule"/>
</dbReference>
<dbReference type="InterPro" id="IPR005764">
    <property type="entry name" value="Ade_phspho_trans"/>
</dbReference>
<organism evidence="13 14">
    <name type="scientific">Candidatus Nitrosocosmicus franklandianus</name>
    <dbReference type="NCBI Taxonomy" id="1798806"/>
    <lineage>
        <taxon>Archaea</taxon>
        <taxon>Nitrososphaerota</taxon>
        <taxon>Nitrososphaeria</taxon>
        <taxon>Nitrososphaerales</taxon>
        <taxon>Nitrososphaeraceae</taxon>
        <taxon>Candidatus Nitrosocosmicus</taxon>
    </lineage>
</organism>
<evidence type="ECO:0000256" key="11">
    <source>
        <dbReference type="HAMAP-Rule" id="MF_00004"/>
    </source>
</evidence>
<dbReference type="PANTHER" id="PTHR32315:SF3">
    <property type="entry name" value="ADENINE PHOSPHORIBOSYLTRANSFERASE"/>
    <property type="match status" value="1"/>
</dbReference>
<evidence type="ECO:0000256" key="1">
    <source>
        <dbReference type="ARBA" id="ARBA00000868"/>
    </source>
</evidence>
<dbReference type="GO" id="GO:0002055">
    <property type="term" value="F:adenine binding"/>
    <property type="evidence" value="ECO:0007669"/>
    <property type="project" value="TreeGrafter"/>
</dbReference>
<dbReference type="UniPathway" id="UPA00588">
    <property type="reaction ID" value="UER00646"/>
</dbReference>
<dbReference type="CDD" id="cd06223">
    <property type="entry name" value="PRTases_typeI"/>
    <property type="match status" value="1"/>
</dbReference>
<comment type="subcellular location">
    <subcellularLocation>
        <location evidence="3 11">Cytoplasm</location>
    </subcellularLocation>
</comment>
<dbReference type="RefSeq" id="WP_197731103.1">
    <property type="nucleotide sequence ID" value="NZ_LR216287.1"/>
</dbReference>
<dbReference type="PANTHER" id="PTHR32315">
    <property type="entry name" value="ADENINE PHOSPHORIBOSYLTRANSFERASE"/>
    <property type="match status" value="1"/>
</dbReference>
<dbReference type="KEGG" id="nfn:NFRAN_0729"/>
<comment type="subunit">
    <text evidence="11">Homodimer.</text>
</comment>
<comment type="similarity">
    <text evidence="5 11">Belongs to the purine/pyrimidine phosphoribosyltransferase family.</text>
</comment>
<evidence type="ECO:0000256" key="3">
    <source>
        <dbReference type="ARBA" id="ARBA00004496"/>
    </source>
</evidence>
<dbReference type="GeneID" id="39420222"/>
<sequence length="178" mass="19427">MQSNTDYIQNLIRDYPDFPKQGILFRDITPVFRDVKSLSLLGDFFYEKFSSIDIDYVAGIEARGFILATILGLRFNKGVIMIRKAGKLPGKTIRQDYSIEYGTAMMEIQSDSITKGDNVLVADDLLATGGTASAAANLIEELGGSVSGFAIIVELSSLGGSKLLQSKGYPVHPMVTYK</sequence>
<dbReference type="EMBL" id="LR216287">
    <property type="protein sequence ID" value="VFJ13051.1"/>
    <property type="molecule type" value="Genomic_DNA"/>
</dbReference>
<gene>
    <name evidence="11 13" type="primary">apt</name>
    <name evidence="13" type="ORF">NFRAN_0729</name>
</gene>
<evidence type="ECO:0000256" key="8">
    <source>
        <dbReference type="ARBA" id="ARBA00022676"/>
    </source>
</evidence>
<evidence type="ECO:0000259" key="12">
    <source>
        <dbReference type="Pfam" id="PF00156"/>
    </source>
</evidence>
<accession>A0A484I7A7</accession>
<comment type="function">
    <text evidence="2 11">Catalyzes a salvage reaction resulting in the formation of AMP, that is energically less costly than de novo synthesis.</text>
</comment>
<dbReference type="InterPro" id="IPR050054">
    <property type="entry name" value="UPRTase/APRTase"/>
</dbReference>